<dbReference type="RefSeq" id="WP_091508126.1">
    <property type="nucleotide sequence ID" value="NZ_FOLE01000002.1"/>
</dbReference>
<protein>
    <recommendedName>
        <fullName evidence="3">DUF2851 domain-containing protein</fullName>
    </recommendedName>
</protein>
<dbReference type="InterPro" id="IPR021272">
    <property type="entry name" value="DUF2851"/>
</dbReference>
<evidence type="ECO:0008006" key="3">
    <source>
        <dbReference type="Google" id="ProtNLM"/>
    </source>
</evidence>
<gene>
    <name evidence="1" type="ORF">SAMN05421780_10283</name>
</gene>
<keyword evidence="2" id="KW-1185">Reference proteome</keyword>
<name>A0A1I1F7P2_9BACT</name>
<evidence type="ECO:0000313" key="1">
    <source>
        <dbReference type="EMBL" id="SFB95321.1"/>
    </source>
</evidence>
<dbReference type="EMBL" id="FOLE01000002">
    <property type="protein sequence ID" value="SFB95321.1"/>
    <property type="molecule type" value="Genomic_DNA"/>
</dbReference>
<organism evidence="1 2">
    <name type="scientific">Flexibacter flexilis DSM 6793</name>
    <dbReference type="NCBI Taxonomy" id="927664"/>
    <lineage>
        <taxon>Bacteria</taxon>
        <taxon>Pseudomonadati</taxon>
        <taxon>Bacteroidota</taxon>
        <taxon>Cytophagia</taxon>
        <taxon>Cytophagales</taxon>
        <taxon>Flexibacteraceae</taxon>
        <taxon>Flexibacter</taxon>
    </lineage>
</organism>
<dbReference type="Proteomes" id="UP000199514">
    <property type="component" value="Unassembled WGS sequence"/>
</dbReference>
<dbReference type="Pfam" id="PF11013">
    <property type="entry name" value="DUF2851"/>
    <property type="match status" value="1"/>
</dbReference>
<evidence type="ECO:0000313" key="2">
    <source>
        <dbReference type="Proteomes" id="UP000199514"/>
    </source>
</evidence>
<reference evidence="1 2" key="1">
    <citation type="submission" date="2016-10" db="EMBL/GenBank/DDBJ databases">
        <authorList>
            <person name="de Groot N.N."/>
        </authorList>
    </citation>
    <scope>NUCLEOTIDE SEQUENCE [LARGE SCALE GENOMIC DNA]</scope>
    <source>
        <strain evidence="1 2">DSM 6793</strain>
    </source>
</reference>
<dbReference type="STRING" id="927664.SAMN05421780_10283"/>
<sequence length="430" mass="49560">MTEAVLHFVWQHQYFSKNNLQTTDGQAITILRTGQYNTHAGADFTAAFVRIGEVDWVGSVEIHKKSSDWDAHAHTQDARYNNVILHVVWQHDREVLRPDGSPIPTLVLSEIVDNKWLKRCENFIQQENDPIPCAAQIGQVSSLHQMAMFDRALAERLEQKAARVLEWFEQNGRDWEETTYWLLMQNMGFKTNAEPMLSLAQQLPLRCLQKHRDQLLSLEAMLFGIGGWIKEPSNDLYICQLQKEYSFLAHKYTLNGKELSPSQWKLLRMRPANFPTVRLAQMAAILHCNPHLFSLLLECTTVAELKAFLRVPMSEYWTKHYLPEKESSQKVAQLGDESLNNIIINTAVPLLVAYGQHLQQQRWKEKAISWLETLYAEKNKITDIWKNLGLTMRTAADAQAGIALYQYFCEKKQCLHCQIGTALLRPQNNA</sequence>
<accession>A0A1I1F7P2</accession>
<dbReference type="AlphaFoldDB" id="A0A1I1F7P2"/>
<dbReference type="OrthoDB" id="1005072at2"/>
<proteinExistence type="predicted"/>